<dbReference type="InterPro" id="IPR042099">
    <property type="entry name" value="ANL_N_sf"/>
</dbReference>
<feature type="domain" description="AMP-binding enzyme C-terminal" evidence="2">
    <location>
        <begin position="276"/>
        <end position="349"/>
    </location>
</feature>
<dbReference type="Gene3D" id="3.40.50.12780">
    <property type="entry name" value="N-terminal domain of ligase-like"/>
    <property type="match status" value="1"/>
</dbReference>
<name>A0A6J6Z7Q1_9ZZZZ</name>
<gene>
    <name evidence="3" type="ORF">UFOPK3119_00700</name>
</gene>
<dbReference type="EMBL" id="CAFAAX010000084">
    <property type="protein sequence ID" value="CAB4816634.1"/>
    <property type="molecule type" value="Genomic_DNA"/>
</dbReference>
<dbReference type="PANTHER" id="PTHR43201:SF32">
    <property type="entry name" value="2-SUCCINYLBENZOATE--COA LIGASE, CHLOROPLASTIC_PEROXISOMAL"/>
    <property type="match status" value="1"/>
</dbReference>
<organism evidence="3">
    <name type="scientific">freshwater metagenome</name>
    <dbReference type="NCBI Taxonomy" id="449393"/>
    <lineage>
        <taxon>unclassified sequences</taxon>
        <taxon>metagenomes</taxon>
        <taxon>ecological metagenomes</taxon>
    </lineage>
</organism>
<dbReference type="GO" id="GO:0006631">
    <property type="term" value="P:fatty acid metabolic process"/>
    <property type="evidence" value="ECO:0007669"/>
    <property type="project" value="TreeGrafter"/>
</dbReference>
<dbReference type="Pfam" id="PF13193">
    <property type="entry name" value="AMP-binding_C"/>
    <property type="match status" value="1"/>
</dbReference>
<proteinExistence type="predicted"/>
<dbReference type="PROSITE" id="PS00455">
    <property type="entry name" value="AMP_BINDING"/>
    <property type="match status" value="1"/>
</dbReference>
<dbReference type="PANTHER" id="PTHR43201">
    <property type="entry name" value="ACYL-COA SYNTHETASE"/>
    <property type="match status" value="1"/>
</dbReference>
<accession>A0A6J6Z7Q1</accession>
<dbReference type="InterPro" id="IPR000873">
    <property type="entry name" value="AMP-dep_synth/lig_dom"/>
</dbReference>
<dbReference type="SUPFAM" id="SSF56801">
    <property type="entry name" value="Acetyl-CoA synthetase-like"/>
    <property type="match status" value="1"/>
</dbReference>
<dbReference type="GO" id="GO:0031956">
    <property type="term" value="F:medium-chain fatty acid-CoA ligase activity"/>
    <property type="evidence" value="ECO:0007669"/>
    <property type="project" value="TreeGrafter"/>
</dbReference>
<dbReference type="Gene3D" id="3.30.300.30">
    <property type="match status" value="1"/>
</dbReference>
<evidence type="ECO:0000259" key="2">
    <source>
        <dbReference type="Pfam" id="PF13193"/>
    </source>
</evidence>
<dbReference type="InterPro" id="IPR025110">
    <property type="entry name" value="AMP-bd_C"/>
</dbReference>
<dbReference type="InterPro" id="IPR045851">
    <property type="entry name" value="AMP-bd_C_sf"/>
</dbReference>
<dbReference type="AlphaFoldDB" id="A0A6J6Z7Q1"/>
<evidence type="ECO:0000259" key="1">
    <source>
        <dbReference type="Pfam" id="PF00501"/>
    </source>
</evidence>
<dbReference type="InterPro" id="IPR020845">
    <property type="entry name" value="AMP-binding_CS"/>
</dbReference>
<dbReference type="Pfam" id="PF00501">
    <property type="entry name" value="AMP-binding"/>
    <property type="match status" value="1"/>
</dbReference>
<sequence length="365" mass="38653">MEQTSQREIRAIDPTWSLAELMARLAKALVSDGPAIALGPVSVEKAPQRVALIVNTSGSTGAAKEVGLSASALLESAKSANKFVGAKPGQIWSLLLPITHIAGINVLVRSLELGTVPIDSREVTGKYPYADFTAVVPTQLFKALNGDSNLLEHLISAQAVLVGGAALSTELRDSSRNAGINVIETYGMTETSGGCVYNGTALDGTEFEIDELGIISIASKSLATTYLNAPEAWNERIRNGYFVTTDIGHIQDGKLIVTGRSDDVIITGGENVSLAEVESVVRDTFAGIECAAFTIPDSQWGQLLLLAIAGEVKPDQSAINEYLSSKISRSAKVKNFIYVAELPRTSLGKVDRAKLAEIATEVNHG</sequence>
<protein>
    <submittedName>
        <fullName evidence="3">Unannotated protein</fullName>
    </submittedName>
</protein>
<evidence type="ECO:0000313" key="3">
    <source>
        <dbReference type="EMBL" id="CAB4816634.1"/>
    </source>
</evidence>
<feature type="domain" description="AMP-dependent synthetase/ligase" evidence="1">
    <location>
        <begin position="39"/>
        <end position="199"/>
    </location>
</feature>
<reference evidence="3" key="1">
    <citation type="submission" date="2020-05" db="EMBL/GenBank/DDBJ databases">
        <authorList>
            <person name="Chiriac C."/>
            <person name="Salcher M."/>
            <person name="Ghai R."/>
            <person name="Kavagutti S V."/>
        </authorList>
    </citation>
    <scope>NUCLEOTIDE SEQUENCE</scope>
</reference>